<keyword evidence="3" id="KW-1185">Reference proteome</keyword>
<dbReference type="RefSeq" id="WP_378408958.1">
    <property type="nucleotide sequence ID" value="NZ_JBHTCS010000028.1"/>
</dbReference>
<organism evidence="2 3">
    <name type="scientific">Rhodococcus daqingensis</name>
    <dbReference type="NCBI Taxonomy" id="2479363"/>
    <lineage>
        <taxon>Bacteria</taxon>
        <taxon>Bacillati</taxon>
        <taxon>Actinomycetota</taxon>
        <taxon>Actinomycetes</taxon>
        <taxon>Mycobacteriales</taxon>
        <taxon>Nocardiaceae</taxon>
        <taxon>Rhodococcus</taxon>
    </lineage>
</organism>
<feature type="domain" description="Helix-turn-helix" evidence="1">
    <location>
        <begin position="25"/>
        <end position="71"/>
    </location>
</feature>
<evidence type="ECO:0000259" key="1">
    <source>
        <dbReference type="Pfam" id="PF12728"/>
    </source>
</evidence>
<name>A0ABW2S4A0_9NOCA</name>
<dbReference type="InterPro" id="IPR041657">
    <property type="entry name" value="HTH_17"/>
</dbReference>
<gene>
    <name evidence="2" type="ORF">ACFQS9_23485</name>
</gene>
<reference evidence="3" key="1">
    <citation type="journal article" date="2019" name="Int. J. Syst. Evol. Microbiol.">
        <title>The Global Catalogue of Microorganisms (GCM) 10K type strain sequencing project: providing services to taxonomists for standard genome sequencing and annotation.</title>
        <authorList>
            <consortium name="The Broad Institute Genomics Platform"/>
            <consortium name="The Broad Institute Genome Sequencing Center for Infectious Disease"/>
            <person name="Wu L."/>
            <person name="Ma J."/>
        </authorList>
    </citation>
    <scope>NUCLEOTIDE SEQUENCE [LARGE SCALE GENOMIC DNA]</scope>
    <source>
        <strain evidence="3">ICMP 19430</strain>
    </source>
</reference>
<dbReference type="Pfam" id="PF12728">
    <property type="entry name" value="HTH_17"/>
    <property type="match status" value="1"/>
</dbReference>
<comment type="caution">
    <text evidence="2">The sequence shown here is derived from an EMBL/GenBank/DDBJ whole genome shotgun (WGS) entry which is preliminary data.</text>
</comment>
<accession>A0ABW2S4A0</accession>
<protein>
    <submittedName>
        <fullName evidence="2">Helix-turn-helix domain-containing protein</fullName>
    </submittedName>
</protein>
<sequence>MTTAGPLVTSPTGATIALGSYINSAECRQLLGISKNTLQRWRASGHGPTAYPIGRLYRYKTSEVIDFIEGKDA</sequence>
<dbReference type="Proteomes" id="UP001596484">
    <property type="component" value="Unassembled WGS sequence"/>
</dbReference>
<dbReference type="SUPFAM" id="SSF46955">
    <property type="entry name" value="Putative DNA-binding domain"/>
    <property type="match status" value="1"/>
</dbReference>
<proteinExistence type="predicted"/>
<dbReference type="Gene3D" id="1.10.10.10">
    <property type="entry name" value="Winged helix-like DNA-binding domain superfamily/Winged helix DNA-binding domain"/>
    <property type="match status" value="1"/>
</dbReference>
<evidence type="ECO:0000313" key="2">
    <source>
        <dbReference type="EMBL" id="MFC7450864.1"/>
    </source>
</evidence>
<evidence type="ECO:0000313" key="3">
    <source>
        <dbReference type="Proteomes" id="UP001596484"/>
    </source>
</evidence>
<dbReference type="EMBL" id="JBHTCS010000028">
    <property type="protein sequence ID" value="MFC7450864.1"/>
    <property type="molecule type" value="Genomic_DNA"/>
</dbReference>
<dbReference type="InterPro" id="IPR009061">
    <property type="entry name" value="DNA-bd_dom_put_sf"/>
</dbReference>
<dbReference type="InterPro" id="IPR036388">
    <property type="entry name" value="WH-like_DNA-bd_sf"/>
</dbReference>